<evidence type="ECO:0000313" key="1">
    <source>
        <dbReference type="EMBL" id="MDT6983715.1"/>
    </source>
</evidence>
<organism evidence="1 2">
    <name type="scientific">Streptomyces lusitanus</name>
    <dbReference type="NCBI Taxonomy" id="68232"/>
    <lineage>
        <taxon>Bacteria</taxon>
        <taxon>Bacillati</taxon>
        <taxon>Actinomycetota</taxon>
        <taxon>Actinomycetes</taxon>
        <taxon>Kitasatosporales</taxon>
        <taxon>Streptomycetaceae</taxon>
        <taxon>Streptomyces</taxon>
    </lineage>
</organism>
<dbReference type="RefSeq" id="WP_394305989.1">
    <property type="nucleotide sequence ID" value="NZ_JASKMA010000006.1"/>
</dbReference>
<gene>
    <name evidence="1" type="ORF">QNO04_09595</name>
</gene>
<evidence type="ECO:0000313" key="2">
    <source>
        <dbReference type="Proteomes" id="UP001249760"/>
    </source>
</evidence>
<proteinExistence type="predicted"/>
<dbReference type="Proteomes" id="UP001249760">
    <property type="component" value="Unassembled WGS sequence"/>
</dbReference>
<protein>
    <submittedName>
        <fullName evidence="1">Uncharacterized protein</fullName>
    </submittedName>
</protein>
<name>A0ABU3JP69_9ACTN</name>
<reference evidence="1 2" key="1">
    <citation type="submission" date="2023-05" db="EMBL/GenBank/DDBJ databases">
        <title>Streptomyces fuscus sp. nov., a brown-black pigment producing actinomyces isolated from dry sand of Sea duck farm.</title>
        <authorList>
            <person name="Xie J."/>
            <person name="Shen N."/>
        </authorList>
    </citation>
    <scope>NUCLEOTIDE SEQUENCE [LARGE SCALE GENOMIC DNA]</scope>
    <source>
        <strain evidence="1 2">CGMCC 4.1745</strain>
    </source>
</reference>
<dbReference type="EMBL" id="JASKMA010000006">
    <property type="protein sequence ID" value="MDT6983715.1"/>
    <property type="molecule type" value="Genomic_DNA"/>
</dbReference>
<accession>A0ABU3JP69</accession>
<comment type="caution">
    <text evidence="1">The sequence shown here is derived from an EMBL/GenBank/DDBJ whole genome shotgun (WGS) entry which is preliminary data.</text>
</comment>
<keyword evidence="2" id="KW-1185">Reference proteome</keyword>
<sequence length="73" mass="8383">MDVLAAVAVIVSVAAGLCGHASQPFPPARWWRAARTLWQRHRSRRALAARPLRRTPAWARPSRLPFARRTFRR</sequence>